<dbReference type="RefSeq" id="XP_066651305.1">
    <property type="nucleotide sequence ID" value="XM_066793780.1"/>
</dbReference>
<evidence type="ECO:0000313" key="2">
    <source>
        <dbReference type="EMBL" id="KAK7531481.1"/>
    </source>
</evidence>
<name>A0ABR1LAM2_9PEZI</name>
<proteinExistence type="predicted"/>
<gene>
    <name evidence="2" type="ORF">J3D65DRAFT_116267</name>
</gene>
<evidence type="ECO:0008006" key="4">
    <source>
        <dbReference type="Google" id="ProtNLM"/>
    </source>
</evidence>
<comment type="caution">
    <text evidence="2">The sequence shown here is derived from an EMBL/GenBank/DDBJ whole genome shotgun (WGS) entry which is preliminary data.</text>
</comment>
<evidence type="ECO:0000313" key="3">
    <source>
        <dbReference type="Proteomes" id="UP001360953"/>
    </source>
</evidence>
<evidence type="ECO:0000256" key="1">
    <source>
        <dbReference type="SAM" id="MobiDB-lite"/>
    </source>
</evidence>
<sequence>MRLLGRSSSLLIIQLTQVTPCPHRRYRKLLHLFKIRINLFLISVRSEFSAFLHCFLSVFPLTTSRPKIFPRDDEVKDFKRLTASYRIVPCYIPAFHLSTRRTTARRRCKNYDDEDEQRSRHDEDRWGRHRTVRYGSLKRCVPSLLSVVASEEERRRKRQKSSRYRTKTQRAQKRKQKKMSFTIIIIITAYVFHYKKVCTIS</sequence>
<feature type="compositionally biased region" description="Basic residues" evidence="1">
    <location>
        <begin position="155"/>
        <end position="173"/>
    </location>
</feature>
<reference evidence="2 3" key="1">
    <citation type="submission" date="2024-04" db="EMBL/GenBank/DDBJ databases">
        <title>Phyllosticta paracitricarpa is synonymous to the EU quarantine fungus P. citricarpa based on phylogenomic analyses.</title>
        <authorList>
            <consortium name="Lawrence Berkeley National Laboratory"/>
            <person name="Van ingen-buijs V.A."/>
            <person name="Van westerhoven A.C."/>
            <person name="Haridas S."/>
            <person name="Skiadas P."/>
            <person name="Martin F."/>
            <person name="Groenewald J.Z."/>
            <person name="Crous P.W."/>
            <person name="Seidl M.F."/>
        </authorList>
    </citation>
    <scope>NUCLEOTIDE SEQUENCE [LARGE SCALE GENOMIC DNA]</scope>
    <source>
        <strain evidence="2 3">CPC 17464</strain>
    </source>
</reference>
<dbReference type="GeneID" id="92026686"/>
<feature type="region of interest" description="Disordered" evidence="1">
    <location>
        <begin position="151"/>
        <end position="173"/>
    </location>
</feature>
<accession>A0ABR1LAM2</accession>
<keyword evidence="3" id="KW-1185">Reference proteome</keyword>
<dbReference type="Proteomes" id="UP001360953">
    <property type="component" value="Unassembled WGS sequence"/>
</dbReference>
<organism evidence="2 3">
    <name type="scientific">Phyllosticta citribraziliensis</name>
    <dbReference type="NCBI Taxonomy" id="989973"/>
    <lineage>
        <taxon>Eukaryota</taxon>
        <taxon>Fungi</taxon>
        <taxon>Dikarya</taxon>
        <taxon>Ascomycota</taxon>
        <taxon>Pezizomycotina</taxon>
        <taxon>Dothideomycetes</taxon>
        <taxon>Dothideomycetes incertae sedis</taxon>
        <taxon>Botryosphaeriales</taxon>
        <taxon>Phyllostictaceae</taxon>
        <taxon>Phyllosticta</taxon>
    </lineage>
</organism>
<protein>
    <recommendedName>
        <fullName evidence="4">Transmembrane protein</fullName>
    </recommendedName>
</protein>
<dbReference type="EMBL" id="JBBPEH010000012">
    <property type="protein sequence ID" value="KAK7531481.1"/>
    <property type="molecule type" value="Genomic_DNA"/>
</dbReference>